<name>A0AAW0BNQ6_9AGAR</name>
<proteinExistence type="predicted"/>
<protein>
    <submittedName>
        <fullName evidence="2">Uncharacterized protein</fullName>
    </submittedName>
</protein>
<evidence type="ECO:0000313" key="2">
    <source>
        <dbReference type="EMBL" id="KAK7028100.1"/>
    </source>
</evidence>
<dbReference type="AlphaFoldDB" id="A0AAW0BNQ6"/>
<feature type="region of interest" description="Disordered" evidence="1">
    <location>
        <begin position="310"/>
        <end position="353"/>
    </location>
</feature>
<dbReference type="EMBL" id="JAYKXP010000090">
    <property type="protein sequence ID" value="KAK7028100.1"/>
    <property type="molecule type" value="Genomic_DNA"/>
</dbReference>
<gene>
    <name evidence="2" type="ORF">VNI00_014915</name>
</gene>
<organism evidence="2 3">
    <name type="scientific">Paramarasmius palmivorus</name>
    <dbReference type="NCBI Taxonomy" id="297713"/>
    <lineage>
        <taxon>Eukaryota</taxon>
        <taxon>Fungi</taxon>
        <taxon>Dikarya</taxon>
        <taxon>Basidiomycota</taxon>
        <taxon>Agaricomycotina</taxon>
        <taxon>Agaricomycetes</taxon>
        <taxon>Agaricomycetidae</taxon>
        <taxon>Agaricales</taxon>
        <taxon>Marasmiineae</taxon>
        <taxon>Marasmiaceae</taxon>
        <taxon>Paramarasmius</taxon>
    </lineage>
</organism>
<keyword evidence="3" id="KW-1185">Reference proteome</keyword>
<comment type="caution">
    <text evidence="2">The sequence shown here is derived from an EMBL/GenBank/DDBJ whole genome shotgun (WGS) entry which is preliminary data.</text>
</comment>
<dbReference type="Proteomes" id="UP001383192">
    <property type="component" value="Unassembled WGS sequence"/>
</dbReference>
<evidence type="ECO:0000256" key="1">
    <source>
        <dbReference type="SAM" id="MobiDB-lite"/>
    </source>
</evidence>
<feature type="compositionally biased region" description="Polar residues" evidence="1">
    <location>
        <begin position="315"/>
        <end position="324"/>
    </location>
</feature>
<reference evidence="2 3" key="1">
    <citation type="submission" date="2024-01" db="EMBL/GenBank/DDBJ databases">
        <title>A draft genome for a cacao thread blight-causing isolate of Paramarasmius palmivorus.</title>
        <authorList>
            <person name="Baruah I.K."/>
            <person name="Bukari Y."/>
            <person name="Amoako-Attah I."/>
            <person name="Meinhardt L.W."/>
            <person name="Bailey B.A."/>
            <person name="Cohen S.P."/>
        </authorList>
    </citation>
    <scope>NUCLEOTIDE SEQUENCE [LARGE SCALE GENOMIC DNA]</scope>
    <source>
        <strain evidence="2 3">GH-12</strain>
    </source>
</reference>
<accession>A0AAW0BNQ6</accession>
<sequence length="654" mass="74797">MQPFEGKVGAVYEDLGIFVTSPNTTVIADPVYGKRNIRMRKDYHFGEEDPMYFPQPYNESVAHLAVIPLPSLEPDHPHAVAWVQPRPEHFQHISMNQNSDICAGLGVISSDLRTMMERSTARVFERCTEFLPPFHKDPFISEYVAALRFMQAQLKCAMDRERAFRTWAICQRVYLELVARLDWIKVYQFGAVVARKLARVVGALVDDLDTAVKLGLLNIPFWYTRPTNEMNDYIRVDKWIPPQAAAETLKIRTHGFALCMDDTSPMQPPVYAGPVRTTDLTRYQSMSAFIRERVVIHLYDTQYEGYHGQELSKIPESSTPVRSSKSQKKRFNPLAAKSGTPKPPPGNRNKFDEVRSNIVPLGYTKWIEASSEVGKDFNPNVHRDSEGYILPDPSLIAAAGLESQNFAIRNSYMDSWLKLRTLLLYRITTNENKPLKTSQWRMIIGLRALGFKHQKAQKQKVEVEAILETILRDGSLKNTVDLTKLDDIPSLWRGEVIIVDDASPETMAEVLWELFEINFRYDLLMCDHHWHRGEAHRDDRETEVLSFIRHSDGHLLPNMDPHSRPKTYPANNLYERQLAIVGILAIMNSWKGRGQLPSTLATGSGIQQRLQEATKEPVTAFELDEIEFSVARHYIEVFAGTFGRAPVLPRQFVQ</sequence>
<evidence type="ECO:0000313" key="3">
    <source>
        <dbReference type="Proteomes" id="UP001383192"/>
    </source>
</evidence>